<name>A0A940DJ54_9FIRM</name>
<proteinExistence type="predicted"/>
<evidence type="ECO:0000256" key="1">
    <source>
        <dbReference type="SAM" id="Phobius"/>
    </source>
</evidence>
<dbReference type="EMBL" id="JADINF010000153">
    <property type="protein sequence ID" value="MBO8424568.1"/>
    <property type="molecule type" value="Genomic_DNA"/>
</dbReference>
<feature type="transmembrane region" description="Helical" evidence="1">
    <location>
        <begin position="68"/>
        <end position="84"/>
    </location>
</feature>
<keyword evidence="1" id="KW-0812">Transmembrane</keyword>
<reference evidence="2" key="1">
    <citation type="submission" date="2020-10" db="EMBL/GenBank/DDBJ databases">
        <authorList>
            <person name="Gilroy R."/>
        </authorList>
    </citation>
    <scope>NUCLEOTIDE SEQUENCE</scope>
    <source>
        <strain evidence="2">517</strain>
    </source>
</reference>
<dbReference type="AlphaFoldDB" id="A0A940DJ54"/>
<reference evidence="2" key="2">
    <citation type="journal article" date="2021" name="PeerJ">
        <title>Extensive microbial diversity within the chicken gut microbiome revealed by metagenomics and culture.</title>
        <authorList>
            <person name="Gilroy R."/>
            <person name="Ravi A."/>
            <person name="Getino M."/>
            <person name="Pursley I."/>
            <person name="Horton D.L."/>
            <person name="Alikhan N.F."/>
            <person name="Baker D."/>
            <person name="Gharbi K."/>
            <person name="Hall N."/>
            <person name="Watson M."/>
            <person name="Adriaenssens E.M."/>
            <person name="Foster-Nyarko E."/>
            <person name="Jarju S."/>
            <person name="Secka A."/>
            <person name="Antonio M."/>
            <person name="Oren A."/>
            <person name="Chaudhuri R.R."/>
            <person name="La Ragione R."/>
            <person name="Hildebrand F."/>
            <person name="Pallen M.J."/>
        </authorList>
    </citation>
    <scope>NUCLEOTIDE SEQUENCE</scope>
    <source>
        <strain evidence="2">517</strain>
    </source>
</reference>
<dbReference type="NCBIfam" id="NF038353">
    <property type="entry name" value="FxLYD_dom"/>
    <property type="match status" value="1"/>
</dbReference>
<protein>
    <submittedName>
        <fullName evidence="2">Uncharacterized protein</fullName>
    </submittedName>
</protein>
<sequence>MENGTENKNPATHGNGSAHAVATAKRKHIMIIAAVCLISVVVIMAIAIPNCEGGTQGIEVISETLVTAPYYAAINGYLYPILLVKVKNTSNTTKTVSFEANFYADGNLLGSGLSDFVTLAPGDEAIIKAQSDKGYLLLRSHEYTYKITQWKVYS</sequence>
<keyword evidence="1" id="KW-1133">Transmembrane helix</keyword>
<gene>
    <name evidence="2" type="ORF">IAB16_06070</name>
</gene>
<organism evidence="2 3">
    <name type="scientific">Candidatus Stercoripulliclostridium pullicola</name>
    <dbReference type="NCBI Taxonomy" id="2840953"/>
    <lineage>
        <taxon>Bacteria</taxon>
        <taxon>Bacillati</taxon>
        <taxon>Bacillota</taxon>
        <taxon>Clostridia</taxon>
        <taxon>Eubacteriales</taxon>
        <taxon>Candidatus Stercoripulliclostridium</taxon>
    </lineage>
</organism>
<evidence type="ECO:0000313" key="2">
    <source>
        <dbReference type="EMBL" id="MBO8424568.1"/>
    </source>
</evidence>
<evidence type="ECO:0000313" key="3">
    <source>
        <dbReference type="Proteomes" id="UP000727857"/>
    </source>
</evidence>
<dbReference type="Proteomes" id="UP000727857">
    <property type="component" value="Unassembled WGS sequence"/>
</dbReference>
<accession>A0A940DJ54</accession>
<feature type="transmembrane region" description="Helical" evidence="1">
    <location>
        <begin position="29"/>
        <end position="48"/>
    </location>
</feature>
<keyword evidence="1" id="KW-0472">Membrane</keyword>
<comment type="caution">
    <text evidence="2">The sequence shown here is derived from an EMBL/GenBank/DDBJ whole genome shotgun (WGS) entry which is preliminary data.</text>
</comment>
<dbReference type="InterPro" id="IPR047676">
    <property type="entry name" value="FxLYD_dom"/>
</dbReference>